<proteinExistence type="inferred from homology"/>
<evidence type="ECO:0000313" key="6">
    <source>
        <dbReference type="Proteomes" id="UP001055167"/>
    </source>
</evidence>
<comment type="caution">
    <text evidence="5">The sequence shown here is derived from an EMBL/GenBank/DDBJ whole genome shotgun (WGS) entry which is preliminary data.</text>
</comment>
<dbReference type="Proteomes" id="UP001055167">
    <property type="component" value="Unassembled WGS sequence"/>
</dbReference>
<reference evidence="5" key="2">
    <citation type="submission" date="2021-08" db="EMBL/GenBank/DDBJ databases">
        <authorList>
            <person name="Tani A."/>
            <person name="Ola A."/>
            <person name="Ogura Y."/>
            <person name="Katsura K."/>
            <person name="Hayashi T."/>
        </authorList>
    </citation>
    <scope>NUCLEOTIDE SEQUENCE</scope>
    <source>
        <strain evidence="5">KCTC 52305</strain>
    </source>
</reference>
<evidence type="ECO:0000313" key="5">
    <source>
        <dbReference type="EMBL" id="GJD51670.1"/>
    </source>
</evidence>
<dbReference type="InterPro" id="IPR036291">
    <property type="entry name" value="NAD(P)-bd_dom_sf"/>
</dbReference>
<dbReference type="Gene3D" id="3.40.50.720">
    <property type="entry name" value="NAD(P)-binding Rossmann-like Domain"/>
    <property type="match status" value="1"/>
</dbReference>
<evidence type="ECO:0000256" key="2">
    <source>
        <dbReference type="ARBA" id="ARBA00023002"/>
    </source>
</evidence>
<keyword evidence="6" id="KW-1185">Reference proteome</keyword>
<dbReference type="InterPro" id="IPR020904">
    <property type="entry name" value="Sc_DH/Rdtase_CS"/>
</dbReference>
<evidence type="ECO:0000256" key="3">
    <source>
        <dbReference type="RuleBase" id="RU000363"/>
    </source>
</evidence>
<dbReference type="PANTHER" id="PTHR44196:SF1">
    <property type="entry name" value="DEHYDROGENASE_REDUCTASE SDR FAMILY MEMBER 7B"/>
    <property type="match status" value="1"/>
</dbReference>
<dbReference type="InterPro" id="IPR057326">
    <property type="entry name" value="KR_dom"/>
</dbReference>
<dbReference type="PROSITE" id="PS00061">
    <property type="entry name" value="ADH_SHORT"/>
    <property type="match status" value="1"/>
</dbReference>
<dbReference type="PANTHER" id="PTHR44196">
    <property type="entry name" value="DEHYDROGENASE/REDUCTASE SDR FAMILY MEMBER 7B"/>
    <property type="match status" value="1"/>
</dbReference>
<reference evidence="5" key="1">
    <citation type="journal article" date="2021" name="Front. Microbiol.">
        <title>Comprehensive Comparative Genomics and Phenotyping of Methylobacterium Species.</title>
        <authorList>
            <person name="Alessa O."/>
            <person name="Ogura Y."/>
            <person name="Fujitani Y."/>
            <person name="Takami H."/>
            <person name="Hayashi T."/>
            <person name="Sahin N."/>
            <person name="Tani A."/>
        </authorList>
    </citation>
    <scope>NUCLEOTIDE SEQUENCE</scope>
    <source>
        <strain evidence="5">KCTC 52305</strain>
    </source>
</reference>
<dbReference type="InterPro" id="IPR002347">
    <property type="entry name" value="SDR_fam"/>
</dbReference>
<dbReference type="SUPFAM" id="SSF51735">
    <property type="entry name" value="NAD(P)-binding Rossmann-fold domains"/>
    <property type="match status" value="1"/>
</dbReference>
<name>A0ABQ4R3Y8_9HYPH</name>
<dbReference type="EMBL" id="BPQH01000014">
    <property type="protein sequence ID" value="GJD51670.1"/>
    <property type="molecule type" value="Genomic_DNA"/>
</dbReference>
<feature type="domain" description="Ketoreductase" evidence="4">
    <location>
        <begin position="10"/>
        <end position="194"/>
    </location>
</feature>
<evidence type="ECO:0000256" key="1">
    <source>
        <dbReference type="ARBA" id="ARBA00006484"/>
    </source>
</evidence>
<protein>
    <submittedName>
        <fullName evidence="5">Oxidoreductase SadH</fullName>
    </submittedName>
</protein>
<evidence type="ECO:0000259" key="4">
    <source>
        <dbReference type="SMART" id="SM00822"/>
    </source>
</evidence>
<accession>A0ABQ4R3Y8</accession>
<dbReference type="Pfam" id="PF00106">
    <property type="entry name" value="adh_short"/>
    <property type="match status" value="1"/>
</dbReference>
<dbReference type="PRINTS" id="PR00080">
    <property type="entry name" value="SDRFAMILY"/>
</dbReference>
<dbReference type="SMART" id="SM00822">
    <property type="entry name" value="PKS_KR"/>
    <property type="match status" value="1"/>
</dbReference>
<sequence>MAEAFALRDKVALVTGAGSGIGAALALALVRKGCRLAVVDRDPVGLGRTVARVQEIGGDVSSHLLDVTDAAAVAALPEAVLARHGPLDLLVNNAGVALAGRFAELDLADFEWVMDVNFRAVVRMTHAFLPLLAGRPAAQIVNLSSLYGIIAPPGQTAYAASKFAVRGFSEALRHEHAGTGLGVTVVHPGGVATAIARNARIGARLDPAEAERGRAAFERMLRLSPEAASERIVRGIERRAPRIIVGGDARQVVLIQRLLPVRYWSLISRAIPE</sequence>
<dbReference type="PRINTS" id="PR00081">
    <property type="entry name" value="GDHRDH"/>
</dbReference>
<dbReference type="RefSeq" id="WP_128564215.1">
    <property type="nucleotide sequence ID" value="NZ_BPQH01000014.1"/>
</dbReference>
<organism evidence="5 6">
    <name type="scientific">Methylobacterium crusticola</name>
    <dbReference type="NCBI Taxonomy" id="1697972"/>
    <lineage>
        <taxon>Bacteria</taxon>
        <taxon>Pseudomonadati</taxon>
        <taxon>Pseudomonadota</taxon>
        <taxon>Alphaproteobacteria</taxon>
        <taxon>Hyphomicrobiales</taxon>
        <taxon>Methylobacteriaceae</taxon>
        <taxon>Methylobacterium</taxon>
    </lineage>
</organism>
<keyword evidence="2" id="KW-0560">Oxidoreductase</keyword>
<comment type="similarity">
    <text evidence="1 3">Belongs to the short-chain dehydrogenases/reductases (SDR) family.</text>
</comment>
<gene>
    <name evidence="5" type="primary">sadH</name>
    <name evidence="5" type="ORF">OPKNFCMD_4425</name>
</gene>